<reference evidence="11" key="4">
    <citation type="submission" date="2025-08" db="UniProtKB">
        <authorList>
            <consortium name="RefSeq"/>
        </authorList>
    </citation>
    <scope>IDENTIFICATION</scope>
    <source>
        <strain evidence="11">CBS432</strain>
    </source>
</reference>
<dbReference type="GO" id="GO:0071763">
    <property type="term" value="P:nuclear membrane organization"/>
    <property type="evidence" value="ECO:0007669"/>
    <property type="project" value="TreeGrafter"/>
</dbReference>
<dbReference type="GO" id="GO:0005783">
    <property type="term" value="C:endoplasmic reticulum"/>
    <property type="evidence" value="ECO:0007669"/>
    <property type="project" value="TreeGrafter"/>
</dbReference>
<evidence type="ECO:0000256" key="1">
    <source>
        <dbReference type="ARBA" id="ARBA00004540"/>
    </source>
</evidence>
<dbReference type="OrthoDB" id="2503928at2759"/>
<keyword evidence="4 8" id="KW-1133">Transmembrane helix</keyword>
<dbReference type="RefSeq" id="XP_033768282.1">
    <property type="nucleotide sequence ID" value="XM_033912391.1"/>
</dbReference>
<feature type="compositionally biased region" description="Low complexity" evidence="7">
    <location>
        <begin position="325"/>
        <end position="341"/>
    </location>
</feature>
<dbReference type="VEuPathDB" id="FungiDB:SPAR_M00950"/>
<dbReference type="CDD" id="cd12935">
    <property type="entry name" value="LEM_like"/>
    <property type="match status" value="1"/>
</dbReference>
<dbReference type="Pfam" id="PF09402">
    <property type="entry name" value="MSC"/>
    <property type="match status" value="1"/>
</dbReference>
<feature type="region of interest" description="Disordered" evidence="7">
    <location>
        <begin position="68"/>
        <end position="261"/>
    </location>
</feature>
<reference evidence="11" key="2">
    <citation type="submission" date="2020-01" db="EMBL/GenBank/DDBJ databases">
        <title>Population-level Yeast Reference Genomes.</title>
        <authorList>
            <person name="Yue J.-X."/>
        </authorList>
    </citation>
    <scope>NUCLEOTIDE SEQUENCE</scope>
    <source>
        <strain evidence="11">CBS432</strain>
    </source>
</reference>
<feature type="compositionally biased region" description="Acidic residues" evidence="7">
    <location>
        <begin position="409"/>
        <end position="420"/>
    </location>
</feature>
<dbReference type="InterPro" id="IPR018996">
    <property type="entry name" value="Man1/Src1-like_C"/>
</dbReference>
<dbReference type="InterPro" id="IPR041885">
    <property type="entry name" value="MAN1_winged_helix_dom"/>
</dbReference>
<name>A0A8B8UWZ3_SACPA</name>
<evidence type="ECO:0000259" key="9">
    <source>
        <dbReference type="Pfam" id="PF09402"/>
    </source>
</evidence>
<dbReference type="GO" id="GO:0005637">
    <property type="term" value="C:nuclear inner membrane"/>
    <property type="evidence" value="ECO:0007669"/>
    <property type="project" value="UniProtKB-SubCell"/>
</dbReference>
<dbReference type="PANTHER" id="PTHR47808">
    <property type="entry name" value="INNER NUCLEAR MEMBRANE PROTEIN HEH2-RELATED"/>
    <property type="match status" value="1"/>
</dbReference>
<dbReference type="InterPro" id="IPR044780">
    <property type="entry name" value="Heh2/Src1"/>
</dbReference>
<feature type="compositionally biased region" description="Low complexity" evidence="7">
    <location>
        <begin position="77"/>
        <end position="86"/>
    </location>
</feature>
<dbReference type="InterPro" id="IPR025856">
    <property type="entry name" value="HeH/LEM_domain"/>
</dbReference>
<keyword evidence="6" id="KW-0539">Nucleus</keyword>
<evidence type="ECO:0000256" key="4">
    <source>
        <dbReference type="ARBA" id="ARBA00022989"/>
    </source>
</evidence>
<comment type="subcellular location">
    <subcellularLocation>
        <location evidence="1">Nucleus inner membrane</location>
    </subcellularLocation>
</comment>
<evidence type="ECO:0000256" key="2">
    <source>
        <dbReference type="ARBA" id="ARBA00022553"/>
    </source>
</evidence>
<sequence>MNSDLEYLEDGFDPNSMKVATLRRILVENNVDFPSNARKNALVGLFDEKVKPQIPQLRKMYLNVKPSDEGIVRMDRPSSSPSVASPRGNRRARRGKSASPLAKQFKKNRILDDVSNDDDERDDPLIIRSGTEGEEDDDQDDAMTSGSNKSDTNDFQQNSDARKKRKGPDSDDGPESNSKENKVDNITNEHFNISSSDSEIEQDYQKAKKRKTGSLNQEHGNGSAILGKLSVKTPIKNTNKKPVNMDHFNDSMTSSGTENDLFVPNIRHNPKELGTDNGTRHSTPLGKLKVSASFADKLPQKEEPTTILVPEVEQQEPFQSEKAPSLFSSEDSGSESEASLLPEITTPGPDESVGSTSQNVVEILETDGSNSESESDEVLVPTRIETPQLPTTKDVEKCEARVQELQEEVNEQLEDENENEFDTKQGQESGKIENSTPKRHTFKKIVKFLSKSLLALFLFCMFIVVPLLFGLWYREQRLLIGYCGHEVPSHRVNGQSPEFVQKLDNWLQDYRPKCIPCPPNGICYPYLKLKCKPDYKLAPSRLDFLEIIPAQGKCIKDDKKQQLVSEVVEKSLEFLRAKNAQISCGDGKDDIESGMTEDALYQIFNEARAPWIRDDEFEDLWIQVIKDLTEEPEILWRQLSPIDNNTSRSSNNIIETNDIPRQKRHIPEKFISSKTRNFRSTSKKYIGMKCRFEREIYQTYKKFQRPIWLTLLLIVISKTIETKLKNYYRRKARIEELVTQTMEKLKSQKIKSMSDPKENAYLSIVQLRDIFLSDIVDLKYKNHLWSQVVKYLEHNNSNIKSNLTEIRGEIMKCWEWIGPMELNAPNDSAEEKISSKKETKS</sequence>
<feature type="compositionally biased region" description="Acidic residues" evidence="7">
    <location>
        <begin position="132"/>
        <end position="141"/>
    </location>
</feature>
<dbReference type="Pfam" id="PF12949">
    <property type="entry name" value="HeH"/>
    <property type="match status" value="1"/>
</dbReference>
<feature type="compositionally biased region" description="Polar residues" evidence="7">
    <location>
        <begin position="424"/>
        <end position="435"/>
    </location>
</feature>
<feature type="region of interest" description="Disordered" evidence="7">
    <location>
        <begin position="409"/>
        <end position="435"/>
    </location>
</feature>
<dbReference type="GO" id="GO:0003682">
    <property type="term" value="F:chromatin binding"/>
    <property type="evidence" value="ECO:0007669"/>
    <property type="project" value="InterPro"/>
</dbReference>
<feature type="domain" description="Man1/Src1-like C-terminal" evidence="9">
    <location>
        <begin position="462"/>
        <end position="819"/>
    </location>
</feature>
<dbReference type="AlphaFoldDB" id="A0A8B8UWZ3"/>
<evidence type="ECO:0000259" key="10">
    <source>
        <dbReference type="Pfam" id="PF12949"/>
    </source>
</evidence>
<protein>
    <submittedName>
        <fullName evidence="11">Src1p</fullName>
    </submittedName>
</protein>
<evidence type="ECO:0000256" key="6">
    <source>
        <dbReference type="ARBA" id="ARBA00023242"/>
    </source>
</evidence>
<organism evidence="11">
    <name type="scientific">Saccharomyces paradoxus</name>
    <name type="common">Yeast</name>
    <name type="synonym">Saccharomyces douglasii</name>
    <dbReference type="NCBI Taxonomy" id="27291"/>
    <lineage>
        <taxon>Eukaryota</taxon>
        <taxon>Fungi</taxon>
        <taxon>Dikarya</taxon>
        <taxon>Ascomycota</taxon>
        <taxon>Saccharomycotina</taxon>
        <taxon>Saccharomycetes</taxon>
        <taxon>Saccharomycetales</taxon>
        <taxon>Saccharomycetaceae</taxon>
        <taxon>Saccharomyces</taxon>
    </lineage>
</organism>
<gene>
    <name evidence="11" type="primary">SRC1</name>
    <name evidence="11" type="ORF">SPAR_M00950</name>
</gene>
<feature type="domain" description="HeH/LEM" evidence="10">
    <location>
        <begin position="14"/>
        <end position="48"/>
    </location>
</feature>
<dbReference type="GO" id="GO:0034399">
    <property type="term" value="C:nuclear periphery"/>
    <property type="evidence" value="ECO:0007669"/>
    <property type="project" value="TreeGrafter"/>
</dbReference>
<keyword evidence="3 8" id="KW-0812">Transmembrane</keyword>
<dbReference type="GeneID" id="54632672"/>
<evidence type="ECO:0000256" key="7">
    <source>
        <dbReference type="SAM" id="MobiDB-lite"/>
    </source>
</evidence>
<reference evidence="11" key="1">
    <citation type="journal article" date="2017" name="Nat. Genet.">
        <title>Contrasting evolutionary genome dynamics between domesticated and wild yeasts.</title>
        <authorList>
            <person name="Yue J.X."/>
            <person name="Li J."/>
            <person name="Aigrain L."/>
            <person name="Hallin J."/>
            <person name="Persson K."/>
            <person name="Oliver K."/>
            <person name="Bergstrom A."/>
            <person name="Coupland P."/>
            <person name="Warringer J."/>
            <person name="Lagomarsino M.C."/>
            <person name="Fischer G."/>
            <person name="Durbin R."/>
            <person name="Liti G."/>
        </authorList>
    </citation>
    <scope>NUCLEOTIDE SEQUENCE</scope>
    <source>
        <strain evidence="11">CBS432</strain>
    </source>
</reference>
<dbReference type="KEGG" id="spao:SPAR_M00950"/>
<keyword evidence="2" id="KW-0597">Phosphoprotein</keyword>
<feature type="region of interest" description="Disordered" evidence="7">
    <location>
        <begin position="299"/>
        <end position="356"/>
    </location>
</feature>
<feature type="compositionally biased region" description="Polar residues" evidence="7">
    <location>
        <begin position="184"/>
        <end position="197"/>
    </location>
</feature>
<proteinExistence type="predicted"/>
<dbReference type="PANTHER" id="PTHR47808:SF2">
    <property type="entry name" value="LEM DOMAIN-CONTAINING PROTEIN 2"/>
    <property type="match status" value="1"/>
</dbReference>
<reference evidence="11" key="3">
    <citation type="submission" date="2025-07" db="EMBL/GenBank/DDBJ databases">
        <authorList>
            <consortium name="NCBI Genome Project"/>
        </authorList>
    </citation>
    <scope>NUCLEOTIDE SEQUENCE</scope>
    <source>
        <strain evidence="11">CBS432</strain>
    </source>
</reference>
<accession>A0A8B8UWZ3</accession>
<feature type="compositionally biased region" description="Polar residues" evidence="7">
    <location>
        <begin position="142"/>
        <end position="159"/>
    </location>
</feature>
<evidence type="ECO:0000256" key="3">
    <source>
        <dbReference type="ARBA" id="ARBA00022692"/>
    </source>
</evidence>
<evidence type="ECO:0000313" key="11">
    <source>
        <dbReference type="RefSeq" id="XP_033768282.1"/>
    </source>
</evidence>
<evidence type="ECO:0000256" key="5">
    <source>
        <dbReference type="ARBA" id="ARBA00023136"/>
    </source>
</evidence>
<keyword evidence="5 8" id="KW-0472">Membrane</keyword>
<feature type="transmembrane region" description="Helical" evidence="8">
    <location>
        <begin position="453"/>
        <end position="473"/>
    </location>
</feature>
<evidence type="ECO:0000256" key="8">
    <source>
        <dbReference type="SAM" id="Phobius"/>
    </source>
</evidence>
<dbReference type="Gene3D" id="1.10.10.1180">
    <property type="entry name" value="MAN1, winged-helix domain"/>
    <property type="match status" value="1"/>
</dbReference>